<evidence type="ECO:0000256" key="5">
    <source>
        <dbReference type="ARBA" id="ARBA00022989"/>
    </source>
</evidence>
<keyword evidence="4 12" id="KW-0812">Transmembrane</keyword>
<protein>
    <recommendedName>
        <fullName evidence="9">Periplasmic chaperone PpiD</fullName>
    </recommendedName>
    <alternativeName>
        <fullName evidence="10">Periplasmic folding chaperone</fullName>
    </alternativeName>
</protein>
<sequence length="709" mass="77780">MSIIQNIRDKAAWLVFGVIALSLLGFLLMDAFVGNRGRGLFGGNTSTVGSVNGKKVDYVDYQKRIQQVEDQYQQNGYPMNEMMRQTVQEQVWTQFVEENVMNEEYEKLGLTVTPKELDDILFGANPPQDLRQQFTNEQGVYDVNAAKSAIANLRKQKDNPMAENFSNVYLPALMEGRLREKYASLLGNTYYIPKWMAEKTNADYIQMASINYVAVPYSTVSDSLAEVKVSDSDIDTYVKEHQEEFKQESSRSINYVAFSAAPTAADSNNIEQQLENVRAEFAGAPDPAAFLVRNNSEVPYFDGYVVKSKLQVPNADTIRVLADGQVFGPYLDGGNYVLAKMIGKRNLPDSVKVRHILISTQGGQGVAALSDSAAKAKADSIAGAIRGGANFAVLAAMFSSDPGSKDKGGEYDFSSQQFGNLAREFAEASFYGTTGDKKVIKTDFGYHYLEVMNQKNFEPAYKVAYLSRAISPSVETENTASGAANQFAGESRNAKAFEENVGKQKLTKLIAQDIKANDIMLPGLGSSRQLVRWMNDASVGDVSEPINVEDKYIVATLTEINKEGVMSAAKARPQVEFVIRNKKKAAVIKSKLGSPASLEAVATATSQQVRTADSVRFNSPFIPNLGQEPKVIGAAFRKENQAKISAPISGNGAVFVLKTNNVSAVSDGGMNAEQQRTMQMQQMRQMSGFRAVEALRKAAEVKDQRSKLM</sequence>
<accession>A0A0C1IQA0</accession>
<dbReference type="EMBL" id="JSVC01000001">
    <property type="protein sequence ID" value="KIC96395.1"/>
    <property type="molecule type" value="Genomic_DNA"/>
</dbReference>
<keyword evidence="11" id="KW-0697">Rotamase</keyword>
<comment type="subcellular location">
    <subcellularLocation>
        <location evidence="1">Cell inner membrane</location>
        <topology evidence="1">Single-pass type II membrane protein</topology>
        <orientation evidence="1">Periplasmic side</orientation>
    </subcellularLocation>
</comment>
<dbReference type="SUPFAM" id="SSF109998">
    <property type="entry name" value="Triger factor/SurA peptide-binding domain-like"/>
    <property type="match status" value="1"/>
</dbReference>
<evidence type="ECO:0000256" key="9">
    <source>
        <dbReference type="ARBA" id="ARBA00040743"/>
    </source>
</evidence>
<gene>
    <name evidence="14" type="ORF">OI18_01210</name>
</gene>
<proteinExistence type="inferred from homology"/>
<evidence type="ECO:0000256" key="6">
    <source>
        <dbReference type="ARBA" id="ARBA00023136"/>
    </source>
</evidence>
<organism evidence="14 15">
    <name type="scientific">Flavihumibacter solisilvae</name>
    <dbReference type="NCBI Taxonomy" id="1349421"/>
    <lineage>
        <taxon>Bacteria</taxon>
        <taxon>Pseudomonadati</taxon>
        <taxon>Bacteroidota</taxon>
        <taxon>Chitinophagia</taxon>
        <taxon>Chitinophagales</taxon>
        <taxon>Chitinophagaceae</taxon>
        <taxon>Flavihumibacter</taxon>
    </lineage>
</organism>
<evidence type="ECO:0000256" key="7">
    <source>
        <dbReference type="ARBA" id="ARBA00023186"/>
    </source>
</evidence>
<dbReference type="AlphaFoldDB" id="A0A0C1IQA0"/>
<dbReference type="InterPro" id="IPR046357">
    <property type="entry name" value="PPIase_dom_sf"/>
</dbReference>
<evidence type="ECO:0000256" key="3">
    <source>
        <dbReference type="ARBA" id="ARBA00022519"/>
    </source>
</evidence>
<feature type="domain" description="PpiC" evidence="13">
    <location>
        <begin position="348"/>
        <end position="453"/>
    </location>
</feature>
<evidence type="ECO:0000256" key="4">
    <source>
        <dbReference type="ARBA" id="ARBA00022692"/>
    </source>
</evidence>
<keyword evidence="5 12" id="KW-1133">Transmembrane helix</keyword>
<evidence type="ECO:0000313" key="14">
    <source>
        <dbReference type="EMBL" id="KIC96395.1"/>
    </source>
</evidence>
<dbReference type="PROSITE" id="PS50198">
    <property type="entry name" value="PPIC_PPIASE_2"/>
    <property type="match status" value="1"/>
</dbReference>
<evidence type="ECO:0000256" key="2">
    <source>
        <dbReference type="ARBA" id="ARBA00022475"/>
    </source>
</evidence>
<keyword evidence="2" id="KW-1003">Cell membrane</keyword>
<evidence type="ECO:0000256" key="1">
    <source>
        <dbReference type="ARBA" id="ARBA00004382"/>
    </source>
</evidence>
<comment type="caution">
    <text evidence="14">The sequence shown here is derived from an EMBL/GenBank/DDBJ whole genome shotgun (WGS) entry which is preliminary data.</text>
</comment>
<evidence type="ECO:0000256" key="12">
    <source>
        <dbReference type="SAM" id="Phobius"/>
    </source>
</evidence>
<keyword evidence="3" id="KW-0997">Cell inner membrane</keyword>
<keyword evidence="15" id="KW-1185">Reference proteome</keyword>
<dbReference type="InterPro" id="IPR000297">
    <property type="entry name" value="PPIase_PpiC"/>
</dbReference>
<evidence type="ECO:0000256" key="11">
    <source>
        <dbReference type="PROSITE-ProRule" id="PRU00278"/>
    </source>
</evidence>
<name>A0A0C1IQA0_9BACT</name>
<dbReference type="InterPro" id="IPR052029">
    <property type="entry name" value="PpiD_chaperone"/>
</dbReference>
<dbReference type="Pfam" id="PF13616">
    <property type="entry name" value="Rotamase_3"/>
    <property type="match status" value="1"/>
</dbReference>
<feature type="transmembrane region" description="Helical" evidence="12">
    <location>
        <begin position="12"/>
        <end position="33"/>
    </location>
</feature>
<comment type="similarity">
    <text evidence="8">Belongs to the PpiD chaperone family.</text>
</comment>
<dbReference type="Pfam" id="PF13623">
    <property type="entry name" value="SurA_N_2"/>
    <property type="match status" value="1"/>
</dbReference>
<dbReference type="RefSeq" id="WP_039136307.1">
    <property type="nucleotide sequence ID" value="NZ_JSVC01000001.1"/>
</dbReference>
<evidence type="ECO:0000313" key="15">
    <source>
        <dbReference type="Proteomes" id="UP000031408"/>
    </source>
</evidence>
<dbReference type="GO" id="GO:0003755">
    <property type="term" value="F:peptidyl-prolyl cis-trans isomerase activity"/>
    <property type="evidence" value="ECO:0007669"/>
    <property type="project" value="UniProtKB-KW"/>
</dbReference>
<dbReference type="PANTHER" id="PTHR47529">
    <property type="entry name" value="PEPTIDYL-PROLYL CIS-TRANS ISOMERASE D"/>
    <property type="match status" value="1"/>
</dbReference>
<dbReference type="InterPro" id="IPR027304">
    <property type="entry name" value="Trigger_fact/SurA_dom_sf"/>
</dbReference>
<keyword evidence="11" id="KW-0413">Isomerase</keyword>
<dbReference type="SUPFAM" id="SSF54534">
    <property type="entry name" value="FKBP-like"/>
    <property type="match status" value="1"/>
</dbReference>
<dbReference type="Gene3D" id="3.10.50.40">
    <property type="match status" value="1"/>
</dbReference>
<dbReference type="GO" id="GO:0005886">
    <property type="term" value="C:plasma membrane"/>
    <property type="evidence" value="ECO:0007669"/>
    <property type="project" value="UniProtKB-SubCell"/>
</dbReference>
<keyword evidence="6 12" id="KW-0472">Membrane</keyword>
<dbReference type="STRING" id="1349421.OI18_01210"/>
<dbReference type="PANTHER" id="PTHR47529:SF1">
    <property type="entry name" value="PERIPLASMIC CHAPERONE PPID"/>
    <property type="match status" value="1"/>
</dbReference>
<evidence type="ECO:0000256" key="8">
    <source>
        <dbReference type="ARBA" id="ARBA00038408"/>
    </source>
</evidence>
<keyword evidence="7" id="KW-0143">Chaperone</keyword>
<evidence type="ECO:0000259" key="13">
    <source>
        <dbReference type="PROSITE" id="PS50198"/>
    </source>
</evidence>
<dbReference type="Proteomes" id="UP000031408">
    <property type="component" value="Unassembled WGS sequence"/>
</dbReference>
<dbReference type="Gene3D" id="1.10.4030.10">
    <property type="entry name" value="Porin chaperone SurA, peptide-binding domain"/>
    <property type="match status" value="1"/>
</dbReference>
<dbReference type="OrthoDB" id="9812372at2"/>
<evidence type="ECO:0000256" key="10">
    <source>
        <dbReference type="ARBA" id="ARBA00042775"/>
    </source>
</evidence>
<reference evidence="14 15" key="1">
    <citation type="submission" date="2014-11" db="EMBL/GenBank/DDBJ databases">
        <title>Genome sequence of Flavihumibacter solisilvae 3-3.</title>
        <authorList>
            <person name="Zhou G."/>
            <person name="Li M."/>
            <person name="Wang G."/>
        </authorList>
    </citation>
    <scope>NUCLEOTIDE SEQUENCE [LARGE SCALE GENOMIC DNA]</scope>
    <source>
        <strain evidence="14 15">3-3</strain>
    </source>
</reference>